<protein>
    <submittedName>
        <fullName evidence="1">Uncharacterized protein</fullName>
    </submittedName>
</protein>
<evidence type="ECO:0000313" key="2">
    <source>
        <dbReference type="Proteomes" id="UP000307562"/>
    </source>
</evidence>
<proteinExistence type="predicted"/>
<dbReference type="GeneID" id="96157235"/>
<keyword evidence="2" id="KW-1185">Reference proteome</keyword>
<name>A0A4P9THU8_9EURY</name>
<dbReference type="Proteomes" id="UP000307562">
    <property type="component" value="Chromosome"/>
</dbReference>
<organism evidence="1 2">
    <name type="scientific">Natrinema pallidum</name>
    <dbReference type="NCBI Taxonomy" id="69527"/>
    <lineage>
        <taxon>Archaea</taxon>
        <taxon>Methanobacteriati</taxon>
        <taxon>Methanobacteriota</taxon>
        <taxon>Stenosarchaea group</taxon>
        <taxon>Halobacteria</taxon>
        <taxon>Halobacteriales</taxon>
        <taxon>Natrialbaceae</taxon>
        <taxon>Natrinema</taxon>
    </lineage>
</organism>
<accession>A0A4P9THU8</accession>
<sequence>MSKSEDQQRSPPSTGDRLRFSNINELQNQGEALLKHRYGRGIYIQKVEEIDGGKYIISLGNSVPKDLSDSLEKDGVIKFLSFRNIYNLEAEPTNSHYIVELPDREEIYEGFQERRENIVDQLDYSVAKSIYKNVLHFGEVENQLTPIRQILRWTHERGPVAESRINANQNSNRTIRYLEVLEELGYIRRQDGEVHSGERMDSGVIQDILDDSNDDIGVVEALMGDLVQRGYHTLRDRCDLRMLSHYPQFAGAYYYDAVQRGDSDLHLDMAAVRDNLNDQYNRDFGELYIDDKMAQLSQVDVIEKDGNYVTANDEVFSEVSQQISMA</sequence>
<dbReference type="KEGG" id="npl:FGF80_14505"/>
<dbReference type="EMBL" id="CP040637">
    <property type="protein sequence ID" value="QCW04367.1"/>
    <property type="molecule type" value="Genomic_DNA"/>
</dbReference>
<gene>
    <name evidence="1" type="ORF">FGF80_14505</name>
</gene>
<dbReference type="AlphaFoldDB" id="A0A4P9THU8"/>
<evidence type="ECO:0000313" key="1">
    <source>
        <dbReference type="EMBL" id="QCW04367.1"/>
    </source>
</evidence>
<reference evidence="2" key="1">
    <citation type="submission" date="2019-05" db="EMBL/GenBank/DDBJ databases">
        <title>Complete Genome Sequence and Methylation Pattern of the Halophilic Archaeon Natrinema pallidum BOL6-1.</title>
        <authorList>
            <person name="DasSarma P."/>
            <person name="DasSarma B.P."/>
            <person name="DasSarma S.L."/>
            <person name="Martinez F.L."/>
            <person name="Guzman D."/>
            <person name="Roberts R.J."/>
            <person name="DasSarma S."/>
        </authorList>
    </citation>
    <scope>NUCLEOTIDE SEQUENCE [LARGE SCALE GENOMIC DNA]</scope>
    <source>
        <strain evidence="2">BOL6-1</strain>
    </source>
</reference>
<dbReference type="RefSeq" id="WP_138654801.1">
    <property type="nucleotide sequence ID" value="NZ_CP040637.1"/>
</dbReference>